<dbReference type="InterPro" id="IPR010982">
    <property type="entry name" value="Lambda_DNA-bd_dom_sf"/>
</dbReference>
<evidence type="ECO:0000259" key="1">
    <source>
        <dbReference type="PROSITE" id="PS50943"/>
    </source>
</evidence>
<dbReference type="Pfam" id="PF13443">
    <property type="entry name" value="HTH_26"/>
    <property type="match status" value="1"/>
</dbReference>
<dbReference type="Proteomes" id="UP000184280">
    <property type="component" value="Unassembled WGS sequence"/>
</dbReference>
<proteinExistence type="predicted"/>
<accession>A0A1M7EA77</accession>
<dbReference type="InterPro" id="IPR001387">
    <property type="entry name" value="Cro/C1-type_HTH"/>
</dbReference>
<name>A0A1M7EA77_XYLRU</name>
<gene>
    <name evidence="2" type="ORF">SAMN04488494_1010</name>
</gene>
<dbReference type="SUPFAM" id="SSF47413">
    <property type="entry name" value="lambda repressor-like DNA-binding domains"/>
    <property type="match status" value="1"/>
</dbReference>
<keyword evidence="2" id="KW-0238">DNA-binding</keyword>
<sequence length="84" mass="9172">MQEKGIMSKTLAVKIGISEVSVSALVNGKSNNLETLAKAAQCLGVPVWQLFVDPSEVITQATPREERQETRCPHCGKLLHITIK</sequence>
<dbReference type="GO" id="GO:0003677">
    <property type="term" value="F:DNA binding"/>
    <property type="evidence" value="ECO:0007669"/>
    <property type="project" value="UniProtKB-KW"/>
</dbReference>
<dbReference type="AlphaFoldDB" id="A0A1M7EA77"/>
<dbReference type="EMBL" id="FRCJ01000001">
    <property type="protein sequence ID" value="SHL88672.1"/>
    <property type="molecule type" value="Genomic_DNA"/>
</dbReference>
<dbReference type="PROSITE" id="PS50943">
    <property type="entry name" value="HTH_CROC1"/>
    <property type="match status" value="1"/>
</dbReference>
<evidence type="ECO:0000313" key="3">
    <source>
        <dbReference type="Proteomes" id="UP000184280"/>
    </source>
</evidence>
<reference evidence="2 3" key="1">
    <citation type="submission" date="2016-11" db="EMBL/GenBank/DDBJ databases">
        <authorList>
            <person name="Jaros S."/>
            <person name="Januszkiewicz K."/>
            <person name="Wedrychowicz H."/>
        </authorList>
    </citation>
    <scope>NUCLEOTIDE SEQUENCE [LARGE SCALE GENOMIC DNA]</scope>
    <source>
        <strain evidence="2 3">BPI-34</strain>
    </source>
</reference>
<evidence type="ECO:0000313" key="2">
    <source>
        <dbReference type="EMBL" id="SHL88672.1"/>
    </source>
</evidence>
<dbReference type="CDD" id="cd00093">
    <property type="entry name" value="HTH_XRE"/>
    <property type="match status" value="1"/>
</dbReference>
<dbReference type="Gene3D" id="1.10.260.40">
    <property type="entry name" value="lambda repressor-like DNA-binding domains"/>
    <property type="match status" value="1"/>
</dbReference>
<organism evidence="2 3">
    <name type="scientific">Xylanibacter ruminicola</name>
    <name type="common">Prevotella ruminicola</name>
    <dbReference type="NCBI Taxonomy" id="839"/>
    <lineage>
        <taxon>Bacteria</taxon>
        <taxon>Pseudomonadati</taxon>
        <taxon>Bacteroidota</taxon>
        <taxon>Bacteroidia</taxon>
        <taxon>Bacteroidales</taxon>
        <taxon>Prevotellaceae</taxon>
        <taxon>Xylanibacter</taxon>
    </lineage>
</organism>
<protein>
    <submittedName>
        <fullName evidence="2">Cro/C1-type HTH DNA-binding domain-containing protein</fullName>
    </submittedName>
</protein>
<feature type="domain" description="HTH cro/C1-type" evidence="1">
    <location>
        <begin position="11"/>
        <end position="50"/>
    </location>
</feature>